<accession>A0A0C1MUD7</accession>
<name>A0A0C1MUD7_9RICK</name>
<protein>
    <submittedName>
        <fullName evidence="1">Uncharacterized protein</fullName>
    </submittedName>
</protein>
<sequence>MGGDIVITSKNLISWKGAMKLGKFSREESKEYLKKLLPLEDLKGLDKLSEILDDYPLALSQSVAYLKANQPIGLKGYIELFKSAKTSL</sequence>
<evidence type="ECO:0000313" key="2">
    <source>
        <dbReference type="Proteomes" id="UP000031258"/>
    </source>
</evidence>
<gene>
    <name evidence="1" type="ORF">NF27_DH00030</name>
</gene>
<dbReference type="AlphaFoldDB" id="A0A0C1MUD7"/>
<organism evidence="1 2">
    <name type="scientific">Candidatus Jidaibacter acanthamoebae</name>
    <dbReference type="NCBI Taxonomy" id="86105"/>
    <lineage>
        <taxon>Bacteria</taxon>
        <taxon>Pseudomonadati</taxon>
        <taxon>Pseudomonadota</taxon>
        <taxon>Alphaproteobacteria</taxon>
        <taxon>Rickettsiales</taxon>
        <taxon>Candidatus Midichloriaceae</taxon>
        <taxon>Candidatus Jidaibacter</taxon>
    </lineage>
</organism>
<evidence type="ECO:0000313" key="1">
    <source>
        <dbReference type="EMBL" id="KIE05712.1"/>
    </source>
</evidence>
<reference evidence="1 2" key="1">
    <citation type="submission" date="2014-11" db="EMBL/GenBank/DDBJ databases">
        <title>A Rickettsiales Symbiont of Amoebae With Ancient Features.</title>
        <authorList>
            <person name="Schulz F."/>
            <person name="Martijn J."/>
            <person name="Wascher F."/>
            <person name="Kostanjsek R."/>
            <person name="Ettema T.J."/>
            <person name="Horn M."/>
        </authorList>
    </citation>
    <scope>NUCLEOTIDE SEQUENCE [LARGE SCALE GENOMIC DNA]</scope>
    <source>
        <strain evidence="1 2">UWC36</strain>
    </source>
</reference>
<proteinExistence type="predicted"/>
<dbReference type="STRING" id="86105.NF27_DH00030"/>
<comment type="caution">
    <text evidence="1">The sequence shown here is derived from an EMBL/GenBank/DDBJ whole genome shotgun (WGS) entry which is preliminary data.</text>
</comment>
<dbReference type="EMBL" id="JSWE01000084">
    <property type="protein sequence ID" value="KIE05712.1"/>
    <property type="molecule type" value="Genomic_DNA"/>
</dbReference>
<dbReference type="Proteomes" id="UP000031258">
    <property type="component" value="Unassembled WGS sequence"/>
</dbReference>
<keyword evidence="2" id="KW-1185">Reference proteome</keyword>